<accession>A0A449BCF9</accession>
<keyword evidence="3 4" id="KW-0687">Ribonucleoprotein</keyword>
<organism evidence="6 7">
    <name type="scientific">Haploplasma axanthum</name>
    <name type="common">Acholeplasma axanthum</name>
    <dbReference type="NCBI Taxonomy" id="29552"/>
    <lineage>
        <taxon>Bacteria</taxon>
        <taxon>Bacillati</taxon>
        <taxon>Mycoplasmatota</taxon>
        <taxon>Mollicutes</taxon>
        <taxon>Acholeplasmatales</taxon>
        <taxon>Acholeplasmataceae</taxon>
        <taxon>Haploplasma</taxon>
    </lineage>
</organism>
<evidence type="ECO:0000256" key="4">
    <source>
        <dbReference type="HAMAP-Rule" id="MF_01368"/>
    </source>
</evidence>
<dbReference type="STRING" id="1278311.GCA_000428705_01133"/>
<sequence>MAYSRLRRTSSQRKALLRDLVTDIIINERIITTEAKAKELKKLADRMITLAKEDTLASRRQAATLVRFEAANENQNALQKLFSDLGPRYKERTGGYTRIIKTVPRRGDAAPMAIIEFV</sequence>
<dbReference type="Proteomes" id="UP000289841">
    <property type="component" value="Chromosome"/>
</dbReference>
<dbReference type="GO" id="GO:0022625">
    <property type="term" value="C:cytosolic large ribosomal subunit"/>
    <property type="evidence" value="ECO:0007669"/>
    <property type="project" value="TreeGrafter"/>
</dbReference>
<dbReference type="KEGG" id="aaxa:NCTC10138_00474"/>
<evidence type="ECO:0000256" key="5">
    <source>
        <dbReference type="RuleBase" id="RU000660"/>
    </source>
</evidence>
<dbReference type="GO" id="GO:0003735">
    <property type="term" value="F:structural constituent of ribosome"/>
    <property type="evidence" value="ECO:0007669"/>
    <property type="project" value="InterPro"/>
</dbReference>
<dbReference type="GO" id="GO:0006412">
    <property type="term" value="P:translation"/>
    <property type="evidence" value="ECO:0007669"/>
    <property type="project" value="UniProtKB-UniRule"/>
</dbReference>
<evidence type="ECO:0000313" key="7">
    <source>
        <dbReference type="Proteomes" id="UP000289841"/>
    </source>
</evidence>
<dbReference type="Pfam" id="PF01196">
    <property type="entry name" value="Ribosomal_L17"/>
    <property type="match status" value="1"/>
</dbReference>
<dbReference type="PROSITE" id="PS01167">
    <property type="entry name" value="RIBOSOMAL_L17"/>
    <property type="match status" value="1"/>
</dbReference>
<evidence type="ECO:0000256" key="2">
    <source>
        <dbReference type="ARBA" id="ARBA00022980"/>
    </source>
</evidence>
<name>A0A449BCF9_HAPAX</name>
<dbReference type="PANTHER" id="PTHR14413:SF16">
    <property type="entry name" value="LARGE RIBOSOMAL SUBUNIT PROTEIN BL17M"/>
    <property type="match status" value="1"/>
</dbReference>
<gene>
    <name evidence="4 6" type="primary">rplQ</name>
    <name evidence="6" type="ORF">NCTC10138_00474</name>
</gene>
<evidence type="ECO:0000313" key="6">
    <source>
        <dbReference type="EMBL" id="VEU80118.1"/>
    </source>
</evidence>
<dbReference type="EMBL" id="LR215048">
    <property type="protein sequence ID" value="VEU80118.1"/>
    <property type="molecule type" value="Genomic_DNA"/>
</dbReference>
<keyword evidence="7" id="KW-1185">Reference proteome</keyword>
<dbReference type="Gene3D" id="3.90.1030.10">
    <property type="entry name" value="Ribosomal protein L17"/>
    <property type="match status" value="1"/>
</dbReference>
<dbReference type="RefSeq" id="WP_026390651.1">
    <property type="nucleotide sequence ID" value="NZ_LR215048.1"/>
</dbReference>
<dbReference type="PANTHER" id="PTHR14413">
    <property type="entry name" value="RIBOSOMAL PROTEIN L17"/>
    <property type="match status" value="1"/>
</dbReference>
<dbReference type="NCBIfam" id="TIGR00059">
    <property type="entry name" value="L17"/>
    <property type="match status" value="1"/>
</dbReference>
<dbReference type="InterPro" id="IPR047859">
    <property type="entry name" value="Ribosomal_bL17_CS"/>
</dbReference>
<comment type="subunit">
    <text evidence="4">Part of the 50S ribosomal subunit. Contacts protein L32.</text>
</comment>
<evidence type="ECO:0000256" key="1">
    <source>
        <dbReference type="ARBA" id="ARBA00008777"/>
    </source>
</evidence>
<keyword evidence="2 4" id="KW-0689">Ribosomal protein</keyword>
<dbReference type="InterPro" id="IPR036373">
    <property type="entry name" value="Ribosomal_bL17_sf"/>
</dbReference>
<evidence type="ECO:0000256" key="3">
    <source>
        <dbReference type="ARBA" id="ARBA00023274"/>
    </source>
</evidence>
<protein>
    <recommendedName>
        <fullName evidence="4">Large ribosomal subunit protein bL17</fullName>
    </recommendedName>
</protein>
<reference evidence="6 7" key="1">
    <citation type="submission" date="2019-01" db="EMBL/GenBank/DDBJ databases">
        <authorList>
            <consortium name="Pathogen Informatics"/>
        </authorList>
    </citation>
    <scope>NUCLEOTIDE SEQUENCE [LARGE SCALE GENOMIC DNA]</scope>
    <source>
        <strain evidence="6 7">NCTC10138</strain>
    </source>
</reference>
<comment type="similarity">
    <text evidence="1 4 5">Belongs to the bacterial ribosomal protein bL17 family.</text>
</comment>
<dbReference type="InterPro" id="IPR000456">
    <property type="entry name" value="Ribosomal_bL17"/>
</dbReference>
<dbReference type="SUPFAM" id="SSF64263">
    <property type="entry name" value="Prokaryotic ribosomal protein L17"/>
    <property type="match status" value="1"/>
</dbReference>
<dbReference type="AlphaFoldDB" id="A0A449BCF9"/>
<proteinExistence type="inferred from homology"/>
<dbReference type="HAMAP" id="MF_01368">
    <property type="entry name" value="Ribosomal_bL17"/>
    <property type="match status" value="1"/>
</dbReference>
<dbReference type="OrthoDB" id="9809073at2"/>